<name>A0A6J4L0W6_9ACTN</name>
<evidence type="ECO:0000313" key="1">
    <source>
        <dbReference type="EMBL" id="CAA9319134.1"/>
    </source>
</evidence>
<gene>
    <name evidence="1" type="ORF">AVDCRST_MAG07-1117</name>
</gene>
<protein>
    <recommendedName>
        <fullName evidence="2">Pilus assembly protein CpaE</fullName>
    </recommendedName>
</protein>
<accession>A0A6J4L0W6</accession>
<dbReference type="AlphaFoldDB" id="A0A6J4L0W6"/>
<proteinExistence type="predicted"/>
<reference evidence="1" key="1">
    <citation type="submission" date="2020-02" db="EMBL/GenBank/DDBJ databases">
        <authorList>
            <person name="Meier V. D."/>
        </authorList>
    </citation>
    <scope>NUCLEOTIDE SEQUENCE</scope>
    <source>
        <strain evidence="1">AVDCRST_MAG07</strain>
    </source>
</reference>
<evidence type="ECO:0008006" key="2">
    <source>
        <dbReference type="Google" id="ProtNLM"/>
    </source>
</evidence>
<dbReference type="EMBL" id="CADCUB010000053">
    <property type="protein sequence ID" value="CAA9319134.1"/>
    <property type="molecule type" value="Genomic_DNA"/>
</dbReference>
<organism evidence="1">
    <name type="scientific">uncultured Frankineae bacterium</name>
    <dbReference type="NCBI Taxonomy" id="437475"/>
    <lineage>
        <taxon>Bacteria</taxon>
        <taxon>Bacillati</taxon>
        <taxon>Actinomycetota</taxon>
        <taxon>Actinomycetes</taxon>
        <taxon>Frankiales</taxon>
        <taxon>environmental samples</taxon>
    </lineage>
</organism>
<sequence>MIAGQGADGWPGPVRSGHSRGVLRLDLARELTAHCLVWWPQRGDRFVVPDREMDDEVFVVSDLTVEVQEVPSGLVLGFNGTTEWALDSLKTEQVLWLPREDQLRAALGDRLARLERTAAGWSVVLADGRSFADPDVESAYALALLATA</sequence>